<dbReference type="RefSeq" id="WP_167125223.1">
    <property type="nucleotide sequence ID" value="NZ_JAAQQR010000003.1"/>
</dbReference>
<gene>
    <name evidence="2" type="ORF">HBF26_09170</name>
</gene>
<evidence type="ECO:0000313" key="3">
    <source>
        <dbReference type="Proteomes" id="UP001429601"/>
    </source>
</evidence>
<feature type="transmembrane region" description="Helical" evidence="1">
    <location>
        <begin position="7"/>
        <end position="27"/>
    </location>
</feature>
<dbReference type="EMBL" id="JAAQQR010000003">
    <property type="protein sequence ID" value="NID05055.1"/>
    <property type="molecule type" value="Genomic_DNA"/>
</dbReference>
<keyword evidence="1" id="KW-0812">Transmembrane</keyword>
<dbReference type="Proteomes" id="UP001429601">
    <property type="component" value="Unassembled WGS sequence"/>
</dbReference>
<comment type="caution">
    <text evidence="2">The sequence shown here is derived from an EMBL/GenBank/DDBJ whole genome shotgun (WGS) entry which is preliminary data.</text>
</comment>
<keyword evidence="1" id="KW-0472">Membrane</keyword>
<keyword evidence="1" id="KW-1133">Transmembrane helix</keyword>
<protein>
    <submittedName>
        <fullName evidence="2">Uncharacterized protein</fullName>
    </submittedName>
</protein>
<reference evidence="2 3" key="1">
    <citation type="journal article" date="2011" name="Curr. Microbiol.">
        <title>Luteibacter jiangsuensis sp. nov.: a methamidophos-degrading bacterium isolated from a methamidophos-manufacturing factory.</title>
        <authorList>
            <person name="Wang L."/>
            <person name="Wang G.L."/>
            <person name="Li S.P."/>
            <person name="Jiang J.D."/>
        </authorList>
    </citation>
    <scope>NUCLEOTIDE SEQUENCE [LARGE SCALE GENOMIC DNA]</scope>
    <source>
        <strain evidence="2 3">CGMCC 1.10133</strain>
    </source>
</reference>
<proteinExistence type="predicted"/>
<evidence type="ECO:0000313" key="2">
    <source>
        <dbReference type="EMBL" id="NID05055.1"/>
    </source>
</evidence>
<evidence type="ECO:0000256" key="1">
    <source>
        <dbReference type="SAM" id="Phobius"/>
    </source>
</evidence>
<sequence>MRRFLTPVLWVIWILFVSIVVIVMEAITSPADIPPRSLIVELLGGYGSGAISQAGDTSLIIWTLERILPAHLAICLTWRAFKAVFLR</sequence>
<name>A0ABX0Q3L1_9GAMM</name>
<organism evidence="2 3">
    <name type="scientific">Luteibacter jiangsuensis</name>
    <dbReference type="NCBI Taxonomy" id="637577"/>
    <lineage>
        <taxon>Bacteria</taxon>
        <taxon>Pseudomonadati</taxon>
        <taxon>Pseudomonadota</taxon>
        <taxon>Gammaproteobacteria</taxon>
        <taxon>Lysobacterales</taxon>
        <taxon>Rhodanobacteraceae</taxon>
        <taxon>Luteibacter</taxon>
    </lineage>
</organism>
<accession>A0ABX0Q3L1</accession>
<keyword evidence="3" id="KW-1185">Reference proteome</keyword>